<comment type="caution">
    <text evidence="2">The sequence shown here is derived from an EMBL/GenBank/DDBJ whole genome shotgun (WGS) entry which is preliminary data.</text>
</comment>
<dbReference type="Proteomes" id="UP000322499">
    <property type="component" value="Unassembled WGS sequence"/>
</dbReference>
<reference evidence="2 3" key="1">
    <citation type="submission" date="2019-07" db="EMBL/GenBank/DDBJ databases">
        <title>Genomic Encyclopedia of Archaeal and Bacterial Type Strains, Phase II (KMG-II): from individual species to whole genera.</title>
        <authorList>
            <person name="Goeker M."/>
        </authorList>
    </citation>
    <scope>NUCLEOTIDE SEQUENCE [LARGE SCALE GENOMIC DNA]</scope>
    <source>
        <strain evidence="2 3">DSM 46842</strain>
    </source>
</reference>
<dbReference type="EMBL" id="VNHW01000012">
    <property type="protein sequence ID" value="TYP84970.1"/>
    <property type="molecule type" value="Genomic_DNA"/>
</dbReference>
<dbReference type="Pfam" id="PF04480">
    <property type="entry name" value="DUF559"/>
    <property type="match status" value="1"/>
</dbReference>
<evidence type="ECO:0000313" key="2">
    <source>
        <dbReference type="EMBL" id="TYP84970.1"/>
    </source>
</evidence>
<accession>A0A5S5CTR1</accession>
<sequence>MDRIGLPPAYTRPEAAAAGLTRAQLRDDGVRVTRGAYVSTAVPLGLRAACLAALPVLPAGTVFSHRTAATLLGAPLRAGWPVHLTVPPGTHRPRRARFAAHVCALGEGDVTTEHGLPLTSGVRTWLDLAGLLPPGELLAVGDALMRAGHLDAATLAHRLAGTTGRRGVVTARALAGHLTPLAASCPESLVRHALLSSDLPGPEVQVPVQDPRGRVVAHADLGYRRWKIAVEYEGRQHAERAQFDRDIDRYSLMAADGWLVLRFGHAVLGRLGTVVDRTRRALISRGATW</sequence>
<keyword evidence="3" id="KW-1185">Reference proteome</keyword>
<dbReference type="InterPro" id="IPR007569">
    <property type="entry name" value="DUF559"/>
</dbReference>
<evidence type="ECO:0000313" key="3">
    <source>
        <dbReference type="Proteomes" id="UP000322499"/>
    </source>
</evidence>
<organism evidence="2 3">
    <name type="scientific">Blastococcus xanthinilyticus</name>
    <dbReference type="NCBI Taxonomy" id="1564164"/>
    <lineage>
        <taxon>Bacteria</taxon>
        <taxon>Bacillati</taxon>
        <taxon>Actinomycetota</taxon>
        <taxon>Actinomycetes</taxon>
        <taxon>Geodermatophilales</taxon>
        <taxon>Geodermatophilaceae</taxon>
        <taxon>Blastococcus</taxon>
    </lineage>
</organism>
<gene>
    <name evidence="2" type="ORF">BD833_11290</name>
</gene>
<dbReference type="AlphaFoldDB" id="A0A5S5CTR1"/>
<evidence type="ECO:0000259" key="1">
    <source>
        <dbReference type="Pfam" id="PF04480"/>
    </source>
</evidence>
<dbReference type="InterPro" id="IPR011335">
    <property type="entry name" value="Restrct_endonuc-II-like"/>
</dbReference>
<dbReference type="RefSeq" id="WP_243737759.1">
    <property type="nucleotide sequence ID" value="NZ_VNHW01000012.1"/>
</dbReference>
<proteinExistence type="predicted"/>
<protein>
    <submittedName>
        <fullName evidence="2">Uncharacterized protein DUF559</fullName>
    </submittedName>
</protein>
<name>A0A5S5CTR1_9ACTN</name>
<dbReference type="SUPFAM" id="SSF52980">
    <property type="entry name" value="Restriction endonuclease-like"/>
    <property type="match status" value="1"/>
</dbReference>
<feature type="domain" description="DUF559" evidence="1">
    <location>
        <begin position="220"/>
        <end position="276"/>
    </location>
</feature>